<gene>
    <name evidence="2" type="ORF">PTTG_02867</name>
</gene>
<dbReference type="STRING" id="630390.A0A180GNA9"/>
<dbReference type="GO" id="GO:0006357">
    <property type="term" value="P:regulation of transcription by RNA polymerase II"/>
    <property type="evidence" value="ECO:0007669"/>
    <property type="project" value="TreeGrafter"/>
</dbReference>
<evidence type="ECO:0000313" key="2">
    <source>
        <dbReference type="EMBL" id="OAV94061.1"/>
    </source>
</evidence>
<feature type="region of interest" description="Disordered" evidence="1">
    <location>
        <begin position="1"/>
        <end position="52"/>
    </location>
</feature>
<protein>
    <recommendedName>
        <fullName evidence="5">HAT C-terminal dimerisation domain-containing protein</fullName>
    </recommendedName>
</protein>
<feature type="region of interest" description="Disordered" evidence="1">
    <location>
        <begin position="268"/>
        <end position="287"/>
    </location>
</feature>
<feature type="compositionally biased region" description="Acidic residues" evidence="1">
    <location>
        <begin position="1"/>
        <end position="14"/>
    </location>
</feature>
<evidence type="ECO:0000256" key="1">
    <source>
        <dbReference type="SAM" id="MobiDB-lite"/>
    </source>
</evidence>
<accession>A0A180GNA9</accession>
<reference evidence="2" key="2">
    <citation type="submission" date="2016-05" db="EMBL/GenBank/DDBJ databases">
        <title>Comparative analysis highlights variable genome content of wheat rusts and divergence of the mating loci.</title>
        <authorList>
            <person name="Cuomo C.A."/>
            <person name="Bakkeren G."/>
            <person name="Szabo L."/>
            <person name="Khalil H."/>
            <person name="Joly D."/>
            <person name="Goldberg J."/>
            <person name="Young S."/>
            <person name="Zeng Q."/>
            <person name="Fellers J."/>
        </authorList>
    </citation>
    <scope>NUCLEOTIDE SEQUENCE [LARGE SCALE GENOMIC DNA]</scope>
    <source>
        <strain evidence="2">1-1 BBBD Race 1</strain>
    </source>
</reference>
<evidence type="ECO:0000313" key="4">
    <source>
        <dbReference type="Proteomes" id="UP000005240"/>
    </source>
</evidence>
<evidence type="ECO:0008006" key="5">
    <source>
        <dbReference type="Google" id="ProtNLM"/>
    </source>
</evidence>
<reference evidence="3 4" key="3">
    <citation type="journal article" date="2017" name="G3 (Bethesda)">
        <title>Comparative analysis highlights variable genome content of wheat rusts and divergence of the mating loci.</title>
        <authorList>
            <person name="Cuomo C.A."/>
            <person name="Bakkeren G."/>
            <person name="Khalil H.B."/>
            <person name="Panwar V."/>
            <person name="Joly D."/>
            <person name="Linning R."/>
            <person name="Sakthikumar S."/>
            <person name="Song X."/>
            <person name="Adiconis X."/>
            <person name="Fan L."/>
            <person name="Goldberg J.M."/>
            <person name="Levin J.Z."/>
            <person name="Young S."/>
            <person name="Zeng Q."/>
            <person name="Anikster Y."/>
            <person name="Bruce M."/>
            <person name="Wang M."/>
            <person name="Yin C."/>
            <person name="McCallum B."/>
            <person name="Szabo L.J."/>
            <person name="Hulbert S."/>
            <person name="Chen X."/>
            <person name="Fellers J.P."/>
        </authorList>
    </citation>
    <scope>NUCLEOTIDE SEQUENCE</scope>
    <source>
        <strain evidence="4">Isolate 1-1 / race 1 (BBBD)</strain>
        <strain evidence="3">isolate 1-1 / race 1 (BBBD)</strain>
    </source>
</reference>
<dbReference type="EnsemblFungi" id="PTTG_02867-t43_1">
    <property type="protein sequence ID" value="PTTG_02867-t43_1-p1"/>
    <property type="gene ID" value="PTTG_02867"/>
</dbReference>
<dbReference type="SUPFAM" id="SSF53098">
    <property type="entry name" value="Ribonuclease H-like"/>
    <property type="match status" value="1"/>
</dbReference>
<feature type="compositionally biased region" description="Pro residues" evidence="1">
    <location>
        <begin position="272"/>
        <end position="284"/>
    </location>
</feature>
<dbReference type="GO" id="GO:0005634">
    <property type="term" value="C:nucleus"/>
    <property type="evidence" value="ECO:0007669"/>
    <property type="project" value="TreeGrafter"/>
</dbReference>
<dbReference type="AlphaFoldDB" id="A0A180GNA9"/>
<proteinExistence type="predicted"/>
<name>A0A180GNA9_PUCT1</name>
<reference evidence="3" key="4">
    <citation type="submission" date="2025-05" db="UniProtKB">
        <authorList>
            <consortium name="EnsemblFungi"/>
        </authorList>
    </citation>
    <scope>IDENTIFICATION</scope>
    <source>
        <strain evidence="3">isolate 1-1 / race 1 (BBBD)</strain>
    </source>
</reference>
<dbReference type="EMBL" id="ADAS02000043">
    <property type="protein sequence ID" value="OAV94061.1"/>
    <property type="molecule type" value="Genomic_DNA"/>
</dbReference>
<dbReference type="InterPro" id="IPR052717">
    <property type="entry name" value="Vacuolar_transposase_reg"/>
</dbReference>
<organism evidence="2">
    <name type="scientific">Puccinia triticina (isolate 1-1 / race 1 (BBBD))</name>
    <name type="common">Brown leaf rust fungus</name>
    <dbReference type="NCBI Taxonomy" id="630390"/>
    <lineage>
        <taxon>Eukaryota</taxon>
        <taxon>Fungi</taxon>
        <taxon>Dikarya</taxon>
        <taxon>Basidiomycota</taxon>
        <taxon>Pucciniomycotina</taxon>
        <taxon>Pucciniomycetes</taxon>
        <taxon>Pucciniales</taxon>
        <taxon>Pucciniaceae</taxon>
        <taxon>Puccinia</taxon>
    </lineage>
</organism>
<reference evidence="2" key="1">
    <citation type="submission" date="2009-11" db="EMBL/GenBank/DDBJ databases">
        <authorList>
            <consortium name="The Broad Institute Genome Sequencing Platform"/>
            <person name="Ward D."/>
            <person name="Feldgarden M."/>
            <person name="Earl A."/>
            <person name="Young S.K."/>
            <person name="Zeng Q."/>
            <person name="Koehrsen M."/>
            <person name="Alvarado L."/>
            <person name="Berlin A."/>
            <person name="Bochicchio J."/>
            <person name="Borenstein D."/>
            <person name="Chapman S.B."/>
            <person name="Chen Z."/>
            <person name="Engels R."/>
            <person name="Freedman E."/>
            <person name="Gellesch M."/>
            <person name="Goldberg J."/>
            <person name="Griggs A."/>
            <person name="Gujja S."/>
            <person name="Heilman E."/>
            <person name="Heiman D."/>
            <person name="Hepburn T."/>
            <person name="Howarth C."/>
            <person name="Jen D."/>
            <person name="Larson L."/>
            <person name="Lewis B."/>
            <person name="Mehta T."/>
            <person name="Park D."/>
            <person name="Pearson M."/>
            <person name="Roberts A."/>
            <person name="Saif S."/>
            <person name="Shea T."/>
            <person name="Shenoy N."/>
            <person name="Sisk P."/>
            <person name="Stolte C."/>
            <person name="Sykes S."/>
            <person name="Thomson T."/>
            <person name="Walk T."/>
            <person name="White J."/>
            <person name="Yandava C."/>
            <person name="Izard J."/>
            <person name="Baranova O.V."/>
            <person name="Blanton J.M."/>
            <person name="Tanner A.C."/>
            <person name="Dewhirst F.E."/>
            <person name="Haas B."/>
            <person name="Nusbaum C."/>
            <person name="Birren B."/>
        </authorList>
    </citation>
    <scope>NUCLEOTIDE SEQUENCE [LARGE SCALE GENOMIC DNA]</scope>
    <source>
        <strain evidence="2">1-1 BBBD Race 1</strain>
    </source>
</reference>
<dbReference type="InterPro" id="IPR012337">
    <property type="entry name" value="RNaseH-like_sf"/>
</dbReference>
<keyword evidence="4" id="KW-1185">Reference proteome</keyword>
<sequence length="381" mass="43007">MDLDESDQDDEEDTEHQIELYNKGTHLNNEDSDEDLSNDPINPGCITNPIDDQELKLETGNINDLSDEDNDDVYTSQSCKESLAKFRAISQKLNKSPNSKALFVEICQEKECSTPHNAKRDIRTRCNSPKDKQHGTDRAYHINQIDLNLARDLVNILEPFYEITLIVSTCGGAQISQVVVFIDQITSHLSSIISYQRDVYPAALRNACRAGLRLTNKYYTLTDCSPLYRVAMILNPSFKDEYFKLAKWEPEWISEAVRLARDMWESQYKPLTQPPPTRPNPRPKPQTGVLARLSGAFEARTGTALSDPLTMWLAGGLNLDDEGQPVSPLKWWIAQGRAGNNHGGLLQMALDVLSCPDTNWHVAYMEDGTEEKRDTKMQGKS</sequence>
<dbReference type="PANTHER" id="PTHR46169">
    <property type="entry name" value="DNA REPLICATION-RELATED ELEMENT FACTOR, ISOFORM A"/>
    <property type="match status" value="1"/>
</dbReference>
<dbReference type="PANTHER" id="PTHR46169:SF15">
    <property type="entry name" value="INNER CENTROMERE PROTEIN A-LIKE ISOFORM X1-RELATED"/>
    <property type="match status" value="1"/>
</dbReference>
<evidence type="ECO:0000313" key="3">
    <source>
        <dbReference type="EnsemblFungi" id="PTTG_02867-t43_1-p1"/>
    </source>
</evidence>
<dbReference type="Proteomes" id="UP000005240">
    <property type="component" value="Unassembled WGS sequence"/>
</dbReference>
<dbReference type="OrthoDB" id="2438421at2759"/>
<dbReference type="VEuPathDB" id="FungiDB:PTTG_02867"/>